<proteinExistence type="inferred from homology"/>
<evidence type="ECO:0000256" key="4">
    <source>
        <dbReference type="ARBA" id="ARBA00023098"/>
    </source>
</evidence>
<gene>
    <name evidence="7" type="ORF">DJ019_05475</name>
</gene>
<dbReference type="RefSeq" id="WP_111274985.1">
    <property type="nucleotide sequence ID" value="NZ_QFYS01000002.1"/>
</dbReference>
<dbReference type="FunFam" id="1.10.12.10:FF:000004">
    <property type="entry name" value="Delta3,5-delta2,4-dienoyl-CoA isomerase"/>
    <property type="match status" value="1"/>
</dbReference>
<dbReference type="Gene3D" id="1.10.12.10">
    <property type="entry name" value="Lyase 2-enoyl-coa Hydratase, Chain A, domain 2"/>
    <property type="match status" value="1"/>
</dbReference>
<dbReference type="CDD" id="cd06558">
    <property type="entry name" value="crotonase-like"/>
    <property type="match status" value="1"/>
</dbReference>
<dbReference type="InterPro" id="IPR001753">
    <property type="entry name" value="Enoyl-CoA_hydra/iso"/>
</dbReference>
<evidence type="ECO:0000313" key="8">
    <source>
        <dbReference type="Proteomes" id="UP000249524"/>
    </source>
</evidence>
<organism evidence="7 8">
    <name type="scientific">Phenylobacterium kunshanense</name>
    <dbReference type="NCBI Taxonomy" id="1445034"/>
    <lineage>
        <taxon>Bacteria</taxon>
        <taxon>Pseudomonadati</taxon>
        <taxon>Pseudomonadota</taxon>
        <taxon>Alphaproteobacteria</taxon>
        <taxon>Caulobacterales</taxon>
        <taxon>Caulobacteraceae</taxon>
        <taxon>Phenylobacterium</taxon>
    </lineage>
</organism>
<dbReference type="UniPathway" id="UPA00659"/>
<dbReference type="OrthoDB" id="9795613at2"/>
<dbReference type="PROSITE" id="PS00166">
    <property type="entry name" value="ENOYL_COA_HYDRATASE"/>
    <property type="match status" value="1"/>
</dbReference>
<keyword evidence="3" id="KW-0276">Fatty acid metabolism</keyword>
<dbReference type="InterPro" id="IPR045002">
    <property type="entry name" value="Ech1-like"/>
</dbReference>
<evidence type="ECO:0000256" key="5">
    <source>
        <dbReference type="ARBA" id="ARBA00023235"/>
    </source>
</evidence>
<comment type="caution">
    <text evidence="7">The sequence shown here is derived from an EMBL/GenBank/DDBJ whole genome shotgun (WGS) entry which is preliminary data.</text>
</comment>
<reference evidence="7 8" key="1">
    <citation type="submission" date="2018-05" db="EMBL/GenBank/DDBJ databases">
        <authorList>
            <person name="Lanie J.A."/>
            <person name="Ng W.-L."/>
            <person name="Kazmierczak K.M."/>
            <person name="Andrzejewski T.M."/>
            <person name="Davidsen T.M."/>
            <person name="Wayne K.J."/>
            <person name="Tettelin H."/>
            <person name="Glass J.I."/>
            <person name="Rusch D."/>
            <person name="Podicherti R."/>
            <person name="Tsui H.-C.T."/>
            <person name="Winkler M.E."/>
        </authorList>
    </citation>
    <scope>NUCLEOTIDE SEQUENCE [LARGE SCALE GENOMIC DNA]</scope>
    <source>
        <strain evidence="7 8">BUT-10</strain>
    </source>
</reference>
<keyword evidence="5" id="KW-0413">Isomerase</keyword>
<keyword evidence="8" id="KW-1185">Reference proteome</keyword>
<keyword evidence="4" id="KW-0443">Lipid metabolism</keyword>
<comment type="pathway">
    <text evidence="1">Lipid metabolism; fatty acid beta-oxidation.</text>
</comment>
<evidence type="ECO:0000256" key="2">
    <source>
        <dbReference type="ARBA" id="ARBA00005254"/>
    </source>
</evidence>
<dbReference type="NCBIfam" id="NF004794">
    <property type="entry name" value="PRK06142.1"/>
    <property type="match status" value="1"/>
</dbReference>
<protein>
    <submittedName>
        <fullName evidence="7">Crotonase/enoyl-CoA hydratase family protein</fullName>
    </submittedName>
</protein>
<evidence type="ECO:0000256" key="6">
    <source>
        <dbReference type="RuleBase" id="RU003707"/>
    </source>
</evidence>
<dbReference type="InterPro" id="IPR029045">
    <property type="entry name" value="ClpP/crotonase-like_dom_sf"/>
</dbReference>
<evidence type="ECO:0000256" key="3">
    <source>
        <dbReference type="ARBA" id="ARBA00022832"/>
    </source>
</evidence>
<dbReference type="AlphaFoldDB" id="A0A328BN45"/>
<accession>A0A328BN45</accession>
<dbReference type="Pfam" id="PF00378">
    <property type="entry name" value="ECH_1"/>
    <property type="match status" value="1"/>
</dbReference>
<comment type="similarity">
    <text evidence="2 6">Belongs to the enoyl-CoA hydratase/isomerase family.</text>
</comment>
<dbReference type="EMBL" id="QFYS01000002">
    <property type="protein sequence ID" value="RAK67374.1"/>
    <property type="molecule type" value="Genomic_DNA"/>
</dbReference>
<dbReference type="SUPFAM" id="SSF52096">
    <property type="entry name" value="ClpP/crotonase"/>
    <property type="match status" value="1"/>
</dbReference>
<name>A0A328BN45_9CAUL</name>
<sequence>MNAPAAIDVTTTDWTCFDVSIQDHVAHIRLKRPEAMNSMVREFWNELPRIVRDIDDNARARCIVISSTGKHFCAGMDLAVFQGGGSTSAPASQDRHINAEAMRHHVKNLQDSFSCLDEARIPVIAAIQGGCVGGAVDMTSACDIRYCTADAFFVIQEINIGMTADVGTFPRLCKLIPEGWVRELAYTGRRLTAQRAKEIGLVNEVFDTHEQVIDHALVTAREIASKAPLAVTGSKVMINYARDHTIKDGLDYIAVWQTAMFSGPHMAEAFKAKAEKRDPQFENLAPLRKEM</sequence>
<evidence type="ECO:0000256" key="1">
    <source>
        <dbReference type="ARBA" id="ARBA00005005"/>
    </source>
</evidence>
<dbReference type="Proteomes" id="UP000249524">
    <property type="component" value="Unassembled WGS sequence"/>
</dbReference>
<dbReference type="PANTHER" id="PTHR43149">
    <property type="entry name" value="ENOYL-COA HYDRATASE"/>
    <property type="match status" value="1"/>
</dbReference>
<dbReference type="Gene3D" id="3.90.226.10">
    <property type="entry name" value="2-enoyl-CoA Hydratase, Chain A, domain 1"/>
    <property type="match status" value="1"/>
</dbReference>
<evidence type="ECO:0000313" key="7">
    <source>
        <dbReference type="EMBL" id="RAK67374.1"/>
    </source>
</evidence>
<dbReference type="GO" id="GO:0006635">
    <property type="term" value="P:fatty acid beta-oxidation"/>
    <property type="evidence" value="ECO:0007669"/>
    <property type="project" value="UniProtKB-UniPathway"/>
</dbReference>
<dbReference type="InterPro" id="IPR014748">
    <property type="entry name" value="Enoyl-CoA_hydra_C"/>
</dbReference>
<dbReference type="InterPro" id="IPR018376">
    <property type="entry name" value="Enoyl-CoA_hyd/isom_CS"/>
</dbReference>
<dbReference type="GO" id="GO:0016853">
    <property type="term" value="F:isomerase activity"/>
    <property type="evidence" value="ECO:0007669"/>
    <property type="project" value="UniProtKB-KW"/>
</dbReference>